<dbReference type="OrthoDB" id="8020482at2"/>
<name>A0A509EFC8_9HYPH</name>
<proteinExistence type="predicted"/>
<sequence length="89" mass="9984">MAPLSATERALQREQADLVLAGRHIAEGEARIARQVLLIAQMDRQGLDTRLARDLLETLEAVLIQWRAHRRLILEAIARYASDRSGGAR</sequence>
<dbReference type="AlphaFoldDB" id="A0A509EFC8"/>
<dbReference type="Proteomes" id="UP000410984">
    <property type="component" value="Unassembled WGS sequence"/>
</dbReference>
<protein>
    <submittedName>
        <fullName evidence="1">Uncharacterized protein</fullName>
    </submittedName>
</protein>
<organism evidence="1 2">
    <name type="scientific">Methylobacterium symbioticum</name>
    <dbReference type="NCBI Taxonomy" id="2584084"/>
    <lineage>
        <taxon>Bacteria</taxon>
        <taxon>Pseudomonadati</taxon>
        <taxon>Pseudomonadota</taxon>
        <taxon>Alphaproteobacteria</taxon>
        <taxon>Hyphomicrobiales</taxon>
        <taxon>Methylobacteriaceae</taxon>
        <taxon>Methylobacterium</taxon>
    </lineage>
</organism>
<keyword evidence="2" id="KW-1185">Reference proteome</keyword>
<evidence type="ECO:0000313" key="1">
    <source>
        <dbReference type="EMBL" id="VUD73057.1"/>
    </source>
</evidence>
<accession>A0A509EFC8</accession>
<evidence type="ECO:0000313" key="2">
    <source>
        <dbReference type="Proteomes" id="UP000410984"/>
    </source>
</evidence>
<gene>
    <name evidence="1" type="ORF">MET9862_03669</name>
</gene>
<dbReference type="RefSeq" id="WP_142584329.1">
    <property type="nucleotide sequence ID" value="NZ_CABFPH010000058.1"/>
</dbReference>
<reference evidence="1 2" key="1">
    <citation type="submission" date="2019-06" db="EMBL/GenBank/DDBJ databases">
        <authorList>
            <person name="Rodrigo-Torres L."/>
            <person name="Arahal R. D."/>
            <person name="Lucena T."/>
        </authorList>
    </citation>
    <scope>NUCLEOTIDE SEQUENCE [LARGE SCALE GENOMIC DNA]</scope>
    <source>
        <strain evidence="1 2">SB0023/3</strain>
    </source>
</reference>
<dbReference type="EMBL" id="CABFPH010000058">
    <property type="protein sequence ID" value="VUD73057.1"/>
    <property type="molecule type" value="Genomic_DNA"/>
</dbReference>